<comment type="similarity">
    <text evidence="3 11">Belongs to the RNase H family.</text>
</comment>
<comment type="function">
    <text evidence="2 11">Endonuclease that specifically degrades the RNA of RNA-DNA hybrids.</text>
</comment>
<dbReference type="PROSITE" id="PS50879">
    <property type="entry name" value="RNASE_H_1"/>
    <property type="match status" value="1"/>
</dbReference>
<dbReference type="GO" id="GO:0005737">
    <property type="term" value="C:cytoplasm"/>
    <property type="evidence" value="ECO:0007669"/>
    <property type="project" value="UniProtKB-SubCell"/>
</dbReference>
<dbReference type="HAMAP" id="MF_00042">
    <property type="entry name" value="RNase_H"/>
    <property type="match status" value="1"/>
</dbReference>
<evidence type="ECO:0000256" key="4">
    <source>
        <dbReference type="ARBA" id="ARBA00011245"/>
    </source>
</evidence>
<evidence type="ECO:0000256" key="6">
    <source>
        <dbReference type="ARBA" id="ARBA00022722"/>
    </source>
</evidence>
<evidence type="ECO:0000256" key="1">
    <source>
        <dbReference type="ARBA" id="ARBA00000077"/>
    </source>
</evidence>
<dbReference type="InterPro" id="IPR050092">
    <property type="entry name" value="RNase_H"/>
</dbReference>
<gene>
    <name evidence="11 14" type="primary">rnhA</name>
    <name evidence="14" type="ORF">J5Y06_09095</name>
</gene>
<evidence type="ECO:0000313" key="15">
    <source>
        <dbReference type="Proteomes" id="UP000666240"/>
    </source>
</evidence>
<organism evidence="14 15">
    <name type="scientific">Tianweitania sediminis</name>
    <dbReference type="NCBI Taxonomy" id="1502156"/>
    <lineage>
        <taxon>Bacteria</taxon>
        <taxon>Pseudomonadati</taxon>
        <taxon>Pseudomonadota</taxon>
        <taxon>Alphaproteobacteria</taxon>
        <taxon>Hyphomicrobiales</taxon>
        <taxon>Phyllobacteriaceae</taxon>
        <taxon>Tianweitania</taxon>
    </lineage>
</organism>
<evidence type="ECO:0000256" key="3">
    <source>
        <dbReference type="ARBA" id="ARBA00005300"/>
    </source>
</evidence>
<dbReference type="GO" id="GO:0003676">
    <property type="term" value="F:nucleic acid binding"/>
    <property type="evidence" value="ECO:0007669"/>
    <property type="project" value="InterPro"/>
</dbReference>
<dbReference type="NCBIfam" id="NF001236">
    <property type="entry name" value="PRK00203.1"/>
    <property type="match status" value="1"/>
</dbReference>
<dbReference type="InterPro" id="IPR012337">
    <property type="entry name" value="RNaseH-like_sf"/>
</dbReference>
<evidence type="ECO:0000259" key="13">
    <source>
        <dbReference type="PROSITE" id="PS50879"/>
    </source>
</evidence>
<comment type="subcellular location">
    <subcellularLocation>
        <location evidence="11">Cytoplasm</location>
    </subcellularLocation>
</comment>
<name>A0A8J7QY03_9HYPH</name>
<evidence type="ECO:0000256" key="5">
    <source>
        <dbReference type="ARBA" id="ARBA00012180"/>
    </source>
</evidence>
<dbReference type="InterPro" id="IPR022892">
    <property type="entry name" value="RNaseHI"/>
</dbReference>
<dbReference type="Gene3D" id="3.30.420.10">
    <property type="entry name" value="Ribonuclease H-like superfamily/Ribonuclease H"/>
    <property type="match status" value="1"/>
</dbReference>
<evidence type="ECO:0000256" key="2">
    <source>
        <dbReference type="ARBA" id="ARBA00004065"/>
    </source>
</evidence>
<feature type="domain" description="RNase H type-1" evidence="13">
    <location>
        <begin position="1"/>
        <end position="141"/>
    </location>
</feature>
<dbReference type="PANTHER" id="PTHR10642:SF26">
    <property type="entry name" value="RIBONUCLEASE H1"/>
    <property type="match status" value="1"/>
</dbReference>
<keyword evidence="11" id="KW-0963">Cytoplasm</keyword>
<keyword evidence="6 11" id="KW-0540">Nuclease</keyword>
<evidence type="ECO:0000256" key="8">
    <source>
        <dbReference type="ARBA" id="ARBA00022759"/>
    </source>
</evidence>
<evidence type="ECO:0000256" key="9">
    <source>
        <dbReference type="ARBA" id="ARBA00022801"/>
    </source>
</evidence>
<proteinExistence type="inferred from homology"/>
<feature type="binding site" evidence="11">
    <location>
        <position position="9"/>
    </location>
    <ligand>
        <name>Mg(2+)</name>
        <dbReference type="ChEBI" id="CHEBI:18420"/>
        <label>1</label>
    </ligand>
</feature>
<evidence type="ECO:0000256" key="12">
    <source>
        <dbReference type="SAM" id="MobiDB-lite"/>
    </source>
</evidence>
<dbReference type="GO" id="GO:0043137">
    <property type="term" value="P:DNA replication, removal of RNA primer"/>
    <property type="evidence" value="ECO:0007669"/>
    <property type="project" value="TreeGrafter"/>
</dbReference>
<feature type="region of interest" description="Disordered" evidence="12">
    <location>
        <begin position="156"/>
        <end position="175"/>
    </location>
</feature>
<dbReference type="InterPro" id="IPR036397">
    <property type="entry name" value="RNaseH_sf"/>
</dbReference>
<feature type="binding site" evidence="11">
    <location>
        <position position="133"/>
    </location>
    <ligand>
        <name>Mg(2+)</name>
        <dbReference type="ChEBI" id="CHEBI:18420"/>
        <label>2</label>
    </ligand>
</feature>
<reference evidence="14" key="1">
    <citation type="submission" date="2021-03" db="EMBL/GenBank/DDBJ databases">
        <title>Genome sequencing and assembly of Tianweitania sediminis.</title>
        <authorList>
            <person name="Chhetri G."/>
        </authorList>
    </citation>
    <scope>NUCLEOTIDE SEQUENCE</scope>
    <source>
        <strain evidence="14">Z8</strain>
    </source>
</reference>
<dbReference type="EMBL" id="JAGIYY010000002">
    <property type="protein sequence ID" value="MBP0438803.1"/>
    <property type="molecule type" value="Genomic_DNA"/>
</dbReference>
<comment type="catalytic activity">
    <reaction evidence="1 11">
        <text>Endonucleolytic cleavage to 5'-phosphomonoester.</text>
        <dbReference type="EC" id="3.1.26.4"/>
    </reaction>
</comment>
<accession>A0A8J7QY03</accession>
<dbReference type="GO" id="GO:0004523">
    <property type="term" value="F:RNA-DNA hybrid ribonuclease activity"/>
    <property type="evidence" value="ECO:0007669"/>
    <property type="project" value="UniProtKB-UniRule"/>
</dbReference>
<comment type="cofactor">
    <cofactor evidence="11">
        <name>Mg(2+)</name>
        <dbReference type="ChEBI" id="CHEBI:18420"/>
    </cofactor>
    <text evidence="11">Binds 1 Mg(2+) ion per subunit. May bind a second metal ion at a regulatory site, or after substrate binding.</text>
</comment>
<evidence type="ECO:0000256" key="7">
    <source>
        <dbReference type="ARBA" id="ARBA00022723"/>
    </source>
</evidence>
<dbReference type="PANTHER" id="PTHR10642">
    <property type="entry name" value="RIBONUCLEASE H1"/>
    <property type="match status" value="1"/>
</dbReference>
<dbReference type="AlphaFoldDB" id="A0A8J7QY03"/>
<keyword evidence="15" id="KW-1185">Reference proteome</keyword>
<feature type="binding site" evidence="11">
    <location>
        <position position="69"/>
    </location>
    <ligand>
        <name>Mg(2+)</name>
        <dbReference type="ChEBI" id="CHEBI:18420"/>
        <label>1</label>
    </ligand>
</feature>
<keyword evidence="9 11" id="KW-0378">Hydrolase</keyword>
<dbReference type="Pfam" id="PF00075">
    <property type="entry name" value="RNase_H"/>
    <property type="match status" value="1"/>
</dbReference>
<keyword evidence="7 11" id="KW-0479">Metal-binding</keyword>
<feature type="binding site" evidence="11">
    <location>
        <position position="9"/>
    </location>
    <ligand>
        <name>Mg(2+)</name>
        <dbReference type="ChEBI" id="CHEBI:18420"/>
        <label>2</label>
    </ligand>
</feature>
<evidence type="ECO:0000256" key="10">
    <source>
        <dbReference type="ARBA" id="ARBA00022842"/>
    </source>
</evidence>
<dbReference type="EC" id="3.1.26.4" evidence="5 11"/>
<keyword evidence="8 11" id="KW-0255">Endonuclease</keyword>
<comment type="caution">
    <text evidence="14">The sequence shown here is derived from an EMBL/GenBank/DDBJ whole genome shotgun (WGS) entry which is preliminary data.</text>
</comment>
<dbReference type="FunFam" id="3.30.420.10:FF:000089">
    <property type="entry name" value="Ribonuclease H"/>
    <property type="match status" value="1"/>
</dbReference>
<evidence type="ECO:0000256" key="11">
    <source>
        <dbReference type="HAMAP-Rule" id="MF_00042"/>
    </source>
</evidence>
<dbReference type="InterPro" id="IPR002156">
    <property type="entry name" value="RNaseH_domain"/>
</dbReference>
<dbReference type="SUPFAM" id="SSF53098">
    <property type="entry name" value="Ribonuclease H-like"/>
    <property type="match status" value="1"/>
</dbReference>
<keyword evidence="10 11" id="KW-0460">Magnesium</keyword>
<evidence type="ECO:0000313" key="14">
    <source>
        <dbReference type="EMBL" id="MBP0438803.1"/>
    </source>
</evidence>
<sequence>MKHIDAYTDGACSGNPGPGGWGAILRYNGKTKELSGGEADTTNNRMELMAAISALNALKEPCEVDLYTDSNYVKDGIGGWIEGWKRNGWKTAAKQPVKNAELWQQLDEARRRHKVTWHWVKGHAGHPENERADELARAGMAPFKVKGTPKKVDPIRAAAPAAPTRKLNRTFVREE</sequence>
<dbReference type="Proteomes" id="UP000666240">
    <property type="component" value="Unassembled WGS sequence"/>
</dbReference>
<comment type="subunit">
    <text evidence="4 11">Monomer.</text>
</comment>
<protein>
    <recommendedName>
        <fullName evidence="5 11">Ribonuclease H</fullName>
        <shortName evidence="11">RNase H</shortName>
        <ecNumber evidence="5 11">3.1.26.4</ecNumber>
    </recommendedName>
</protein>
<dbReference type="CDD" id="cd09278">
    <property type="entry name" value="RNase_HI_prokaryote_like"/>
    <property type="match status" value="1"/>
</dbReference>
<feature type="binding site" evidence="11">
    <location>
        <position position="47"/>
    </location>
    <ligand>
        <name>Mg(2+)</name>
        <dbReference type="ChEBI" id="CHEBI:18420"/>
        <label>1</label>
    </ligand>
</feature>
<dbReference type="GO" id="GO:0000287">
    <property type="term" value="F:magnesium ion binding"/>
    <property type="evidence" value="ECO:0007669"/>
    <property type="project" value="UniProtKB-UniRule"/>
</dbReference>
<dbReference type="RefSeq" id="WP_209334817.1">
    <property type="nucleotide sequence ID" value="NZ_JAGIYY010000002.1"/>
</dbReference>